<evidence type="ECO:0000313" key="7">
    <source>
        <dbReference type="EMBL" id="ANG66563.1"/>
    </source>
</evidence>
<keyword evidence="5 6" id="KW-0472">Membrane</keyword>
<reference evidence="7 8" key="1">
    <citation type="journal article" date="2014" name="Syst. Appl. Microbiol.">
        <title>Evidence for the existence of two new members of the family Chlamydiaceae and proposal of Chlamydia avium sp. nov. and Chlamydia gallinacea sp. nov.</title>
        <authorList>
            <person name="Sachse K."/>
            <person name="Laroucau K."/>
            <person name="Riege K."/>
            <person name="Wehner S."/>
            <person name="Dilcher M."/>
            <person name="Creasy H.H."/>
            <person name="Weidmann M."/>
            <person name="Myers G."/>
            <person name="Vorimore F."/>
            <person name="Vicari N."/>
            <person name="Magnino S."/>
            <person name="Liebler-Tenorio E."/>
            <person name="Ruettger A."/>
            <person name="Bavoil P.M."/>
            <person name="Hufert F.T."/>
            <person name="Rossello-Mora R."/>
            <person name="Marz M."/>
        </authorList>
    </citation>
    <scope>NUCLEOTIDE SEQUENCE [LARGE SCALE GENOMIC DNA]</scope>
    <source>
        <strain evidence="7 8">08-1274/3</strain>
    </source>
</reference>
<organism evidence="7 8">
    <name type="scientific">Chlamydia gallinacea 08-1274/3</name>
    <dbReference type="NCBI Taxonomy" id="1143323"/>
    <lineage>
        <taxon>Bacteria</taxon>
        <taxon>Pseudomonadati</taxon>
        <taxon>Chlamydiota</taxon>
        <taxon>Chlamydiia</taxon>
        <taxon>Chlamydiales</taxon>
        <taxon>Chlamydiaceae</taxon>
        <taxon>Chlamydia/Chlamydophila group</taxon>
        <taxon>Chlamydia</taxon>
    </lineage>
</organism>
<dbReference type="EMBL" id="CP015840">
    <property type="protein sequence ID" value="ANG66563.1"/>
    <property type="molecule type" value="Genomic_DNA"/>
</dbReference>
<dbReference type="OrthoDB" id="17080at2"/>
<evidence type="ECO:0000256" key="5">
    <source>
        <dbReference type="ARBA" id="ARBA00023136"/>
    </source>
</evidence>
<dbReference type="AlphaFoldDB" id="A0A173E093"/>
<dbReference type="RefSeq" id="WP_021828383.1">
    <property type="nucleotide sequence ID" value="NZ_CP015840.1"/>
</dbReference>
<feature type="transmembrane region" description="Helical" evidence="6">
    <location>
        <begin position="255"/>
        <end position="285"/>
    </location>
</feature>
<evidence type="ECO:0000256" key="2">
    <source>
        <dbReference type="ARBA" id="ARBA00022475"/>
    </source>
</evidence>
<feature type="transmembrane region" description="Helical" evidence="6">
    <location>
        <begin position="44"/>
        <end position="63"/>
    </location>
</feature>
<feature type="transmembrane region" description="Helical" evidence="6">
    <location>
        <begin position="103"/>
        <end position="125"/>
    </location>
</feature>
<comment type="subcellular location">
    <subcellularLocation>
        <location evidence="1">Cell membrane</location>
        <topology evidence="1">Multi-pass membrane protein</topology>
    </subcellularLocation>
</comment>
<feature type="transmembrane region" description="Helical" evidence="6">
    <location>
        <begin position="225"/>
        <end position="249"/>
    </location>
</feature>
<gene>
    <name evidence="7" type="ORF">M787_004485</name>
</gene>
<sequence>MFRRFSSFSKKKQNSRFRNNRILKSFLLAPKVLLRNETAKEACVLSYYGLFGCIPILVFFLRLSQSLFLDVDWKEWLLIKFPDYKEPILAIVDAAHRSPTNNVSVVLVGSFFVFCWAGILMLVSLEDSLNKIFRMGWTPISLHRLITYFVITLISPMVFIIVSGFWVYVTQIMPIQYPRLLSLSHLMAVIYFLSLCIPYLGIYAVLFCCYSFLPRVSVKKNAALTASLVAGTLWIIFQKIFFCLQYYLFNYSFTYGALVALPSFLLLLYFYACLYLFGGVLTFLIQNQGYSFILSTDKYLPNCYTKLVISIYILAEISRDFDEGYPSPTLESLAKNSNVPIGELAQCLEILESEGLVLSYKETYKPSYYISELTIQDILEKLLHLHTFSYVQAEVALRLVQTCFHELLDQAKHSVYNLTLKDIARKL</sequence>
<evidence type="ECO:0000256" key="6">
    <source>
        <dbReference type="SAM" id="Phobius"/>
    </source>
</evidence>
<feature type="transmembrane region" description="Helical" evidence="6">
    <location>
        <begin position="189"/>
        <end position="213"/>
    </location>
</feature>
<accession>A0A173E093</accession>
<feature type="transmembrane region" description="Helical" evidence="6">
    <location>
        <begin position="145"/>
        <end position="169"/>
    </location>
</feature>
<keyword evidence="4 6" id="KW-1133">Transmembrane helix</keyword>
<dbReference type="eggNOG" id="COG1295">
    <property type="taxonomic scope" value="Bacteria"/>
</dbReference>
<dbReference type="KEGG" id="cgz:M787_004485"/>
<keyword evidence="3 6" id="KW-0812">Transmembrane</keyword>
<dbReference type="STRING" id="1143323.M787_004485"/>
<name>A0A173E093_9CHLA</name>
<keyword evidence="2" id="KW-1003">Cell membrane</keyword>
<evidence type="ECO:0000256" key="3">
    <source>
        <dbReference type="ARBA" id="ARBA00022692"/>
    </source>
</evidence>
<dbReference type="InterPro" id="IPR017039">
    <property type="entry name" value="Virul_fac_BrkB"/>
</dbReference>
<evidence type="ECO:0000313" key="8">
    <source>
        <dbReference type="Proteomes" id="UP000019147"/>
    </source>
</evidence>
<evidence type="ECO:0000256" key="1">
    <source>
        <dbReference type="ARBA" id="ARBA00004651"/>
    </source>
</evidence>
<protein>
    <submittedName>
        <fullName evidence="7">Ribonuclease BN</fullName>
    </submittedName>
</protein>
<dbReference type="PANTHER" id="PTHR30213:SF0">
    <property type="entry name" value="UPF0761 MEMBRANE PROTEIN YIHY"/>
    <property type="match status" value="1"/>
</dbReference>
<proteinExistence type="predicted"/>
<dbReference type="Proteomes" id="UP000019147">
    <property type="component" value="Chromosome"/>
</dbReference>
<evidence type="ECO:0000256" key="4">
    <source>
        <dbReference type="ARBA" id="ARBA00022989"/>
    </source>
</evidence>
<dbReference type="PANTHER" id="PTHR30213">
    <property type="entry name" value="INNER MEMBRANE PROTEIN YHJD"/>
    <property type="match status" value="1"/>
</dbReference>
<dbReference type="GeneID" id="81478562"/>
<dbReference type="Pfam" id="PF03631">
    <property type="entry name" value="Virul_fac_BrkB"/>
    <property type="match status" value="1"/>
</dbReference>
<dbReference type="GO" id="GO:0005886">
    <property type="term" value="C:plasma membrane"/>
    <property type="evidence" value="ECO:0007669"/>
    <property type="project" value="UniProtKB-SubCell"/>
</dbReference>